<feature type="compositionally biased region" description="Acidic residues" evidence="1">
    <location>
        <begin position="83"/>
        <end position="96"/>
    </location>
</feature>
<accession>A0ABM1BV45</accession>
<feature type="region of interest" description="Disordered" evidence="1">
    <location>
        <begin position="1"/>
        <end position="25"/>
    </location>
</feature>
<sequence length="194" mass="21346">MATLQERLADLANPAPAFADPEDDINTETRAQVENYVEETVGGEIGRSELRRKVAPLLEDLDTRYSGRKISRKNLLEGSTAFDESEGSSEEDDEDSNISSDNEGIADFRKKFSSSGNKSHSIKQKDEDYLESASDAEQEQVEGDASDSDIAEEEEESVSASDEDDDGEKSDDEEIDEDAESQVSGNCLISIYKK</sequence>
<feature type="compositionally biased region" description="Acidic residues" evidence="1">
    <location>
        <begin position="128"/>
        <end position="180"/>
    </location>
</feature>
<dbReference type="Proteomes" id="UP000694941">
    <property type="component" value="Unplaced"/>
</dbReference>
<dbReference type="RefSeq" id="XP_013789258.2">
    <property type="nucleotide sequence ID" value="XM_013933804.2"/>
</dbReference>
<evidence type="ECO:0000313" key="3">
    <source>
        <dbReference type="RefSeq" id="XP_013789258.2"/>
    </source>
</evidence>
<name>A0ABM1BV45_LIMPO</name>
<dbReference type="GeneID" id="106473124"/>
<feature type="region of interest" description="Disordered" evidence="1">
    <location>
        <begin position="68"/>
        <end position="194"/>
    </location>
</feature>
<reference evidence="3" key="1">
    <citation type="submission" date="2025-08" db="UniProtKB">
        <authorList>
            <consortium name="RefSeq"/>
        </authorList>
    </citation>
    <scope>IDENTIFICATION</scope>
    <source>
        <tissue evidence="3">Muscle</tissue>
    </source>
</reference>
<keyword evidence="2" id="KW-1185">Reference proteome</keyword>
<proteinExistence type="predicted"/>
<evidence type="ECO:0000256" key="1">
    <source>
        <dbReference type="SAM" id="MobiDB-lite"/>
    </source>
</evidence>
<gene>
    <name evidence="3" type="primary">LOC106473124</name>
</gene>
<protein>
    <submittedName>
        <fullName evidence="3">Protein bfr2-like</fullName>
    </submittedName>
</protein>
<organism evidence="2 3">
    <name type="scientific">Limulus polyphemus</name>
    <name type="common">Atlantic horseshoe crab</name>
    <dbReference type="NCBI Taxonomy" id="6850"/>
    <lineage>
        <taxon>Eukaryota</taxon>
        <taxon>Metazoa</taxon>
        <taxon>Ecdysozoa</taxon>
        <taxon>Arthropoda</taxon>
        <taxon>Chelicerata</taxon>
        <taxon>Merostomata</taxon>
        <taxon>Xiphosura</taxon>
        <taxon>Limulidae</taxon>
        <taxon>Limulus</taxon>
    </lineage>
</organism>
<feature type="non-terminal residue" evidence="3">
    <location>
        <position position="194"/>
    </location>
</feature>
<evidence type="ECO:0000313" key="2">
    <source>
        <dbReference type="Proteomes" id="UP000694941"/>
    </source>
</evidence>